<dbReference type="RefSeq" id="WP_126403888.1">
    <property type="nucleotide sequence ID" value="NZ_LR134266.1"/>
</dbReference>
<protein>
    <submittedName>
        <fullName evidence="12">Sensor histidine kinase YesM</fullName>
        <ecNumber evidence="12">2.7.13.3</ecNumber>
    </submittedName>
</protein>
<dbReference type="InterPro" id="IPR051552">
    <property type="entry name" value="HptR"/>
</dbReference>
<dbReference type="InterPro" id="IPR003660">
    <property type="entry name" value="HAMP_dom"/>
</dbReference>
<dbReference type="Proteomes" id="UP000270025">
    <property type="component" value="Chromosome"/>
</dbReference>
<comment type="subcellular location">
    <subcellularLocation>
        <location evidence="1">Cell membrane</location>
        <topology evidence="1">Multi-pass membrane protein</topology>
    </subcellularLocation>
</comment>
<dbReference type="PANTHER" id="PTHR42713">
    <property type="entry name" value="HISTIDINE KINASE-RELATED"/>
    <property type="match status" value="1"/>
</dbReference>
<name>A0A447Z3C9_9STRE</name>
<keyword evidence="2" id="KW-1003">Cell membrane</keyword>
<keyword evidence="8 10" id="KW-0472">Membrane</keyword>
<evidence type="ECO:0000313" key="13">
    <source>
        <dbReference type="Proteomes" id="UP000270025"/>
    </source>
</evidence>
<dbReference type="Pfam" id="PF02743">
    <property type="entry name" value="dCache_1"/>
    <property type="match status" value="1"/>
</dbReference>
<dbReference type="InterPro" id="IPR036890">
    <property type="entry name" value="HATPase_C_sf"/>
</dbReference>
<gene>
    <name evidence="12" type="primary">yehU</name>
    <name evidence="12" type="ORF">NCTC3166_00571</name>
</gene>
<dbReference type="Pfam" id="PF00672">
    <property type="entry name" value="HAMP"/>
    <property type="match status" value="1"/>
</dbReference>
<dbReference type="PROSITE" id="PS50885">
    <property type="entry name" value="HAMP"/>
    <property type="match status" value="1"/>
</dbReference>
<dbReference type="Gene3D" id="6.10.340.10">
    <property type="match status" value="1"/>
</dbReference>
<dbReference type="SUPFAM" id="SSF55874">
    <property type="entry name" value="ATPase domain of HSP90 chaperone/DNA topoisomerase II/histidine kinase"/>
    <property type="match status" value="1"/>
</dbReference>
<dbReference type="GO" id="GO:0000155">
    <property type="term" value="F:phosphorelay sensor kinase activity"/>
    <property type="evidence" value="ECO:0007669"/>
    <property type="project" value="InterPro"/>
</dbReference>
<evidence type="ECO:0000256" key="6">
    <source>
        <dbReference type="ARBA" id="ARBA00022777"/>
    </source>
</evidence>
<keyword evidence="3" id="KW-0597">Phosphoprotein</keyword>
<dbReference type="Gene3D" id="3.30.450.20">
    <property type="entry name" value="PAS domain"/>
    <property type="match status" value="2"/>
</dbReference>
<evidence type="ECO:0000256" key="5">
    <source>
        <dbReference type="ARBA" id="ARBA00022692"/>
    </source>
</evidence>
<keyword evidence="5 10" id="KW-0812">Transmembrane</keyword>
<evidence type="ECO:0000256" key="1">
    <source>
        <dbReference type="ARBA" id="ARBA00004651"/>
    </source>
</evidence>
<evidence type="ECO:0000256" key="3">
    <source>
        <dbReference type="ARBA" id="ARBA00022553"/>
    </source>
</evidence>
<dbReference type="EMBL" id="LR134266">
    <property type="protein sequence ID" value="VED66761.1"/>
    <property type="molecule type" value="Genomic_DNA"/>
</dbReference>
<dbReference type="Pfam" id="PF02518">
    <property type="entry name" value="HATPase_c"/>
    <property type="match status" value="1"/>
</dbReference>
<evidence type="ECO:0000256" key="8">
    <source>
        <dbReference type="ARBA" id="ARBA00023136"/>
    </source>
</evidence>
<dbReference type="InterPro" id="IPR003594">
    <property type="entry name" value="HATPase_dom"/>
</dbReference>
<feature type="transmembrane region" description="Helical" evidence="10">
    <location>
        <begin position="6"/>
        <end position="30"/>
    </location>
</feature>
<dbReference type="KEGG" id="svf:NCTC3166_00571"/>
<accession>A0A447Z3C9</accession>
<keyword evidence="7 10" id="KW-1133">Transmembrane helix</keyword>
<evidence type="ECO:0000256" key="9">
    <source>
        <dbReference type="SAM" id="Coils"/>
    </source>
</evidence>
<dbReference type="CDD" id="cd18773">
    <property type="entry name" value="PDC1_HK_sensor"/>
    <property type="match status" value="1"/>
</dbReference>
<dbReference type="InterPro" id="IPR033479">
    <property type="entry name" value="dCache_1"/>
</dbReference>
<dbReference type="SMART" id="SM00304">
    <property type="entry name" value="HAMP"/>
    <property type="match status" value="1"/>
</dbReference>
<keyword evidence="9" id="KW-0175">Coiled coil</keyword>
<sequence length="572" mass="65582">MKRYPLLIQLIVYVFVFILLLLGLVGSLYYQTSSATIGQLTERTTRNSIDQSSQFITSYLKKLKQTTSVLSKEETVRQFAQDKEVSPEAVQSLMRTIIETDPDLVSAVLVTKDGRLVATDSQISMQTSSDMMNERWYQEAIKERAMPVLTPARKESLSSEKDKWVISITQEVVDASGQNLGVLRLDIGYQSLEAYLDHLQLGKKGFSFIVNQKHEFVYHPKKTVYSSSREMQAMQPYIAVKDGYAQKGQNFVYQIAIPESDWTLIGVASLKGLQMLQSQMLYSFIGLGVLVLIMCWMGIWFILRLWIKPLQDLQVVILKIGAGDSHLRATTKGSPELVDLAQAFNRMLDQIENLMQLVKEEEQNARRYELRALSAQINPHFLYNTLDTIVWMAEFNDGQRVVDLTKSLAKYFRLALNQGQEQIRLQDEIDHVRQYLFIQKQRYGDKLNYEIFEEGTLGDYQLPKLVLQPLVENAIYHGIKEMDRPGMIRVTSEIREEQVVLTIYDNGRGFALSESTDQTLLQLGGVGLQNVDQRLRLQFGASYHMEIDSKPNSYTKITLHLPLTSRDEHSWE</sequence>
<organism evidence="12 13">
    <name type="scientific">Streptococcus viridans</name>
    <dbReference type="NCBI Taxonomy" id="78535"/>
    <lineage>
        <taxon>Bacteria</taxon>
        <taxon>Bacillati</taxon>
        <taxon>Bacillota</taxon>
        <taxon>Bacilli</taxon>
        <taxon>Lactobacillales</taxon>
        <taxon>Streptococcaceae</taxon>
        <taxon>Streptococcus</taxon>
    </lineage>
</organism>
<evidence type="ECO:0000256" key="2">
    <source>
        <dbReference type="ARBA" id="ARBA00022475"/>
    </source>
</evidence>
<reference evidence="12 13" key="1">
    <citation type="submission" date="2018-12" db="EMBL/GenBank/DDBJ databases">
        <authorList>
            <consortium name="Pathogen Informatics"/>
        </authorList>
    </citation>
    <scope>NUCLEOTIDE SEQUENCE [LARGE SCALE GENOMIC DNA]</scope>
    <source>
        <strain evidence="12 13">NCTC3166</strain>
    </source>
</reference>
<dbReference type="CDD" id="cd06225">
    <property type="entry name" value="HAMP"/>
    <property type="match status" value="1"/>
</dbReference>
<dbReference type="AlphaFoldDB" id="A0A447Z3C9"/>
<keyword evidence="6 12" id="KW-0418">Kinase</keyword>
<feature type="transmembrane region" description="Helical" evidence="10">
    <location>
        <begin position="281"/>
        <end position="307"/>
    </location>
</feature>
<evidence type="ECO:0000259" key="11">
    <source>
        <dbReference type="PROSITE" id="PS50885"/>
    </source>
</evidence>
<feature type="domain" description="HAMP" evidence="11">
    <location>
        <begin position="304"/>
        <end position="356"/>
    </location>
</feature>
<evidence type="ECO:0000256" key="7">
    <source>
        <dbReference type="ARBA" id="ARBA00022989"/>
    </source>
</evidence>
<feature type="coiled-coil region" evidence="9">
    <location>
        <begin position="341"/>
        <end position="378"/>
    </location>
</feature>
<dbReference type="Pfam" id="PF06580">
    <property type="entry name" value="His_kinase"/>
    <property type="match status" value="1"/>
</dbReference>
<evidence type="ECO:0000256" key="4">
    <source>
        <dbReference type="ARBA" id="ARBA00022679"/>
    </source>
</evidence>
<evidence type="ECO:0000313" key="12">
    <source>
        <dbReference type="EMBL" id="VED66761.1"/>
    </source>
</evidence>
<dbReference type="InterPro" id="IPR010559">
    <property type="entry name" value="Sig_transdc_His_kin_internal"/>
</dbReference>
<dbReference type="PANTHER" id="PTHR42713:SF2">
    <property type="entry name" value="TWO-COMPONENT SENSOR KINASE YESM"/>
    <property type="match status" value="1"/>
</dbReference>
<dbReference type="Gene3D" id="3.30.565.10">
    <property type="entry name" value="Histidine kinase-like ATPase, C-terminal domain"/>
    <property type="match status" value="1"/>
</dbReference>
<dbReference type="SMART" id="SM00387">
    <property type="entry name" value="HATPase_c"/>
    <property type="match status" value="1"/>
</dbReference>
<evidence type="ECO:0000256" key="10">
    <source>
        <dbReference type="SAM" id="Phobius"/>
    </source>
</evidence>
<proteinExistence type="predicted"/>
<keyword evidence="13" id="KW-1185">Reference proteome</keyword>
<dbReference type="GO" id="GO:0005886">
    <property type="term" value="C:plasma membrane"/>
    <property type="evidence" value="ECO:0007669"/>
    <property type="project" value="UniProtKB-SubCell"/>
</dbReference>
<dbReference type="SUPFAM" id="SSF158472">
    <property type="entry name" value="HAMP domain-like"/>
    <property type="match status" value="1"/>
</dbReference>
<dbReference type="EC" id="2.7.13.3" evidence="12"/>
<keyword evidence="4 12" id="KW-0808">Transferase</keyword>